<dbReference type="Proteomes" id="UP001147747">
    <property type="component" value="Unassembled WGS sequence"/>
</dbReference>
<evidence type="ECO:0008006" key="3">
    <source>
        <dbReference type="Google" id="ProtNLM"/>
    </source>
</evidence>
<reference evidence="1" key="1">
    <citation type="submission" date="2022-12" db="EMBL/GenBank/DDBJ databases">
        <authorList>
            <person name="Petersen C."/>
        </authorList>
    </citation>
    <scope>NUCLEOTIDE SEQUENCE</scope>
    <source>
        <strain evidence="1">IBT 29677</strain>
    </source>
</reference>
<dbReference type="RefSeq" id="XP_056480918.1">
    <property type="nucleotide sequence ID" value="XM_056637411.1"/>
</dbReference>
<dbReference type="AlphaFoldDB" id="A0A9W9SC25"/>
<dbReference type="SUPFAM" id="SSF53850">
    <property type="entry name" value="Periplasmic binding protein-like II"/>
    <property type="match status" value="1"/>
</dbReference>
<reference evidence="1" key="2">
    <citation type="journal article" date="2023" name="IMA Fungus">
        <title>Comparative genomic study of the Penicillium genus elucidates a diverse pangenome and 15 lateral gene transfer events.</title>
        <authorList>
            <person name="Petersen C."/>
            <person name="Sorensen T."/>
            <person name="Nielsen M.R."/>
            <person name="Sondergaard T.E."/>
            <person name="Sorensen J.L."/>
            <person name="Fitzpatrick D.A."/>
            <person name="Frisvad J.C."/>
            <person name="Nielsen K.L."/>
        </authorList>
    </citation>
    <scope>NUCLEOTIDE SEQUENCE</scope>
    <source>
        <strain evidence="1">IBT 29677</strain>
    </source>
</reference>
<dbReference type="OrthoDB" id="5396650at2759"/>
<protein>
    <recommendedName>
        <fullName evidence="3">PBP domain-containing protein</fullName>
    </recommendedName>
</protein>
<dbReference type="PANTHER" id="PTHR30570:SF6">
    <property type="entry name" value="PHOSPHATE-BINDING PROTEIN PSTS"/>
    <property type="match status" value="1"/>
</dbReference>
<dbReference type="EMBL" id="JAPZBU010000012">
    <property type="protein sequence ID" value="KAJ5375888.1"/>
    <property type="molecule type" value="Genomic_DNA"/>
</dbReference>
<dbReference type="InterPro" id="IPR050811">
    <property type="entry name" value="Phosphate_ABC_transporter"/>
</dbReference>
<dbReference type="Gene3D" id="3.40.190.10">
    <property type="entry name" value="Periplasmic binding protein-like II"/>
    <property type="match status" value="2"/>
</dbReference>
<comment type="caution">
    <text evidence="1">The sequence shown here is derived from an EMBL/GenBank/DDBJ whole genome shotgun (WGS) entry which is preliminary data.</text>
</comment>
<dbReference type="GeneID" id="81376391"/>
<gene>
    <name evidence="1" type="ORF">N7509_012774</name>
</gene>
<organism evidence="1 2">
    <name type="scientific">Penicillium cosmopolitanum</name>
    <dbReference type="NCBI Taxonomy" id="1131564"/>
    <lineage>
        <taxon>Eukaryota</taxon>
        <taxon>Fungi</taxon>
        <taxon>Dikarya</taxon>
        <taxon>Ascomycota</taxon>
        <taxon>Pezizomycotina</taxon>
        <taxon>Eurotiomycetes</taxon>
        <taxon>Eurotiomycetidae</taxon>
        <taxon>Eurotiales</taxon>
        <taxon>Aspergillaceae</taxon>
        <taxon>Penicillium</taxon>
    </lineage>
</organism>
<proteinExistence type="predicted"/>
<sequence>MQIPAPHAGSLGALELIKGNLEGVPVSRELKPSDINGFSAKFGYPPTSIPISVEHLIFDQLDSTFSTTRARGGTAITTWGQLGIGGELGKSSINIYGIEPWNGFEEFICQRVLSYNGRSGIAVNNTAKDPHVTWDATVFNMSRHVANDPAGLTYTGLAYIDHPVKVLGTANQTSGNIVTPTYESIAMASWPLARVIYFNLNSPPRKSMDPVLPELVKFVLSKEGQQILLDQGIFLPFRKFQQSSSLTLL</sequence>
<name>A0A9W9SC25_9EURO</name>
<evidence type="ECO:0000313" key="1">
    <source>
        <dbReference type="EMBL" id="KAJ5375888.1"/>
    </source>
</evidence>
<keyword evidence="2" id="KW-1185">Reference proteome</keyword>
<accession>A0A9W9SC25</accession>
<dbReference type="PANTHER" id="PTHR30570">
    <property type="entry name" value="PERIPLASMIC PHOSPHATE BINDING COMPONENT OF PHOSPHATE ABC TRANSPORTER"/>
    <property type="match status" value="1"/>
</dbReference>
<evidence type="ECO:0000313" key="2">
    <source>
        <dbReference type="Proteomes" id="UP001147747"/>
    </source>
</evidence>